<evidence type="ECO:0000313" key="8">
    <source>
        <dbReference type="EMBL" id="NHB76116.1"/>
    </source>
</evidence>
<keyword evidence="4 6" id="KW-0067">ATP-binding</keyword>
<name>A0ABX0G4V6_9RHOB</name>
<dbReference type="InterPro" id="IPR011063">
    <property type="entry name" value="TilS/TtcA_N"/>
</dbReference>
<evidence type="ECO:0000256" key="3">
    <source>
        <dbReference type="ARBA" id="ARBA00022741"/>
    </source>
</evidence>
<keyword evidence="2 6" id="KW-0819">tRNA processing</keyword>
<dbReference type="NCBIfam" id="TIGR02432">
    <property type="entry name" value="lysidine_TilS_N"/>
    <property type="match status" value="1"/>
</dbReference>
<dbReference type="Proteomes" id="UP001515660">
    <property type="component" value="Unassembled WGS sequence"/>
</dbReference>
<dbReference type="EC" id="6.3.4.19" evidence="6"/>
<keyword evidence="6" id="KW-0963">Cytoplasm</keyword>
<feature type="binding site" evidence="6">
    <location>
        <begin position="20"/>
        <end position="25"/>
    </location>
    <ligand>
        <name>ATP</name>
        <dbReference type="ChEBI" id="CHEBI:30616"/>
    </ligand>
</feature>
<keyword evidence="3 6" id="KW-0547">Nucleotide-binding</keyword>
<reference evidence="8 9" key="1">
    <citation type="journal article" date="2022" name="Microorganisms">
        <title>Genome Sequence and Characterization of a Xanthorhodopsin-Containing, Aerobic Anoxygenic Phototrophic Rhodobacter Species, Isolated from Mesophilic Conditions at Yellowstone National Park.</title>
        <authorList>
            <person name="Kyndt J.A."/>
            <person name="Robertson S."/>
            <person name="Shoffstall I.B."/>
            <person name="Ramaley R.F."/>
            <person name="Meyer T.E."/>
        </authorList>
    </citation>
    <scope>NUCLEOTIDE SEQUENCE [LARGE SCALE GENOMIC DNA]</scope>
    <source>
        <strain evidence="8 9">M37P</strain>
    </source>
</reference>
<dbReference type="Pfam" id="PF01171">
    <property type="entry name" value="ATP_bind_3"/>
    <property type="match status" value="1"/>
</dbReference>
<sequence>MVGLIRDGLPAGETVGVALSGGGDSTALLHLCLAAGLKVEAVTVDHALRPESAAEAAAVGAGCRTLGVPHEVLLWEHGPIRGNLMDQARRARMGLVADWARARGIGVVALGHTRDDQAETVLMGLSRGAGIDGLSGMRRAWDQGGIRFRRPLLAAGREELRDWLRQRRIGWIDDPTNDNARFTRVRARKALAALAPLGITGARLAEVAGHLAQVQEALRAQVAAAGARVVRQAAGALQVLPGIHEEPAEVRRQLVAQALRWLTGADYAPRAGELERLIAAMVEPRQATLAGCRFKDTWLMREPRAVGGPVPVGQVWDGRWRVTGPAGEVRALGAAGLRQVPDWRATGLPREVLLVTPAIWRGAVLVSAPLAGLSGGGQAELVRPFHLFGRTD</sequence>
<comment type="function">
    <text evidence="6">Ligates lysine onto the cytidine present at position 34 of the AUA codon-specific tRNA(Ile) that contains the anticodon CAU, in an ATP-dependent manner. Cytidine is converted to lysidine, thus changing the amino acid specificity of the tRNA from methionine to isoleucine.</text>
</comment>
<evidence type="ECO:0000259" key="7">
    <source>
        <dbReference type="Pfam" id="PF01171"/>
    </source>
</evidence>
<keyword evidence="1 6" id="KW-0436">Ligase</keyword>
<evidence type="ECO:0000256" key="2">
    <source>
        <dbReference type="ARBA" id="ARBA00022694"/>
    </source>
</evidence>
<keyword evidence="9" id="KW-1185">Reference proteome</keyword>
<dbReference type="SUPFAM" id="SSF52402">
    <property type="entry name" value="Adenine nucleotide alpha hydrolases-like"/>
    <property type="match status" value="1"/>
</dbReference>
<evidence type="ECO:0000256" key="6">
    <source>
        <dbReference type="HAMAP-Rule" id="MF_01161"/>
    </source>
</evidence>
<comment type="domain">
    <text evidence="6">The N-terminal region contains the highly conserved SGGXDS motif, predicted to be a P-loop motif involved in ATP binding.</text>
</comment>
<comment type="caution">
    <text evidence="8">The sequence shown here is derived from an EMBL/GenBank/DDBJ whole genome shotgun (WGS) entry which is preliminary data.</text>
</comment>
<dbReference type="CDD" id="cd01992">
    <property type="entry name" value="TilS_N"/>
    <property type="match status" value="1"/>
</dbReference>
<dbReference type="InterPro" id="IPR012094">
    <property type="entry name" value="tRNA_Ile_lys_synt"/>
</dbReference>
<dbReference type="InterPro" id="IPR014729">
    <property type="entry name" value="Rossmann-like_a/b/a_fold"/>
</dbReference>
<comment type="subcellular location">
    <subcellularLocation>
        <location evidence="6">Cytoplasm</location>
    </subcellularLocation>
</comment>
<dbReference type="PANTHER" id="PTHR43033:SF1">
    <property type="entry name" value="TRNA(ILE)-LYSIDINE SYNTHASE-RELATED"/>
    <property type="match status" value="1"/>
</dbReference>
<gene>
    <name evidence="6 8" type="primary">tilS</name>
    <name evidence="8" type="ORF">G8O29_05085</name>
</gene>
<evidence type="ECO:0000256" key="1">
    <source>
        <dbReference type="ARBA" id="ARBA00022598"/>
    </source>
</evidence>
<evidence type="ECO:0000256" key="4">
    <source>
        <dbReference type="ARBA" id="ARBA00022840"/>
    </source>
</evidence>
<dbReference type="InterPro" id="IPR012795">
    <property type="entry name" value="tRNA_Ile_lys_synt_N"/>
</dbReference>
<dbReference type="EMBL" id="JAANHS010000003">
    <property type="protein sequence ID" value="NHB76116.1"/>
    <property type="molecule type" value="Genomic_DNA"/>
</dbReference>
<feature type="domain" description="tRNA(Ile)-lysidine/2-thiocytidine synthase N-terminal" evidence="7">
    <location>
        <begin position="15"/>
        <end position="189"/>
    </location>
</feature>
<organism evidence="8 9">
    <name type="scientific">Rhodobacter calidifons</name>
    <dbReference type="NCBI Taxonomy" id="2715277"/>
    <lineage>
        <taxon>Bacteria</taxon>
        <taxon>Pseudomonadati</taxon>
        <taxon>Pseudomonadota</taxon>
        <taxon>Alphaproteobacteria</taxon>
        <taxon>Rhodobacterales</taxon>
        <taxon>Rhodobacter group</taxon>
        <taxon>Rhodobacter</taxon>
    </lineage>
</organism>
<comment type="similarity">
    <text evidence="6">Belongs to the tRNA(Ile)-lysidine synthase family.</text>
</comment>
<accession>A0ABX0G4V6</accession>
<dbReference type="HAMAP" id="MF_01161">
    <property type="entry name" value="tRNA_Ile_lys_synt"/>
    <property type="match status" value="1"/>
</dbReference>
<dbReference type="GO" id="GO:0032267">
    <property type="term" value="F:tRNA(Ile)-lysidine synthase activity"/>
    <property type="evidence" value="ECO:0007669"/>
    <property type="project" value="UniProtKB-EC"/>
</dbReference>
<proteinExistence type="inferred from homology"/>
<comment type="catalytic activity">
    <reaction evidence="5 6">
        <text>cytidine(34) in tRNA(Ile2) + L-lysine + ATP = lysidine(34) in tRNA(Ile2) + AMP + diphosphate + H(+)</text>
        <dbReference type="Rhea" id="RHEA:43744"/>
        <dbReference type="Rhea" id="RHEA-COMP:10625"/>
        <dbReference type="Rhea" id="RHEA-COMP:10670"/>
        <dbReference type="ChEBI" id="CHEBI:15378"/>
        <dbReference type="ChEBI" id="CHEBI:30616"/>
        <dbReference type="ChEBI" id="CHEBI:32551"/>
        <dbReference type="ChEBI" id="CHEBI:33019"/>
        <dbReference type="ChEBI" id="CHEBI:82748"/>
        <dbReference type="ChEBI" id="CHEBI:83665"/>
        <dbReference type="ChEBI" id="CHEBI:456215"/>
        <dbReference type="EC" id="6.3.4.19"/>
    </reaction>
</comment>
<protein>
    <recommendedName>
        <fullName evidence="6">tRNA(Ile)-lysidine synthase</fullName>
        <ecNumber evidence="6">6.3.4.19</ecNumber>
    </recommendedName>
    <alternativeName>
        <fullName evidence="6">tRNA(Ile)-2-lysyl-cytidine synthase</fullName>
    </alternativeName>
    <alternativeName>
        <fullName evidence="6">tRNA(Ile)-lysidine synthetase</fullName>
    </alternativeName>
</protein>
<evidence type="ECO:0000256" key="5">
    <source>
        <dbReference type="ARBA" id="ARBA00048539"/>
    </source>
</evidence>
<evidence type="ECO:0000313" key="9">
    <source>
        <dbReference type="Proteomes" id="UP001515660"/>
    </source>
</evidence>
<dbReference type="PANTHER" id="PTHR43033">
    <property type="entry name" value="TRNA(ILE)-LYSIDINE SYNTHASE-RELATED"/>
    <property type="match status" value="1"/>
</dbReference>
<dbReference type="Gene3D" id="3.40.50.620">
    <property type="entry name" value="HUPs"/>
    <property type="match status" value="1"/>
</dbReference>